<dbReference type="AlphaFoldDB" id="A0AAE0CG00"/>
<dbReference type="Pfam" id="PF01344">
    <property type="entry name" value="Kelch_1"/>
    <property type="match status" value="1"/>
</dbReference>
<proteinExistence type="predicted"/>
<comment type="caution">
    <text evidence="1">The sequence shown here is derived from an EMBL/GenBank/DDBJ whole genome shotgun (WGS) entry which is preliminary data.</text>
</comment>
<dbReference type="Proteomes" id="UP001190700">
    <property type="component" value="Unassembled WGS sequence"/>
</dbReference>
<organism evidence="1 2">
    <name type="scientific">Cymbomonas tetramitiformis</name>
    <dbReference type="NCBI Taxonomy" id="36881"/>
    <lineage>
        <taxon>Eukaryota</taxon>
        <taxon>Viridiplantae</taxon>
        <taxon>Chlorophyta</taxon>
        <taxon>Pyramimonadophyceae</taxon>
        <taxon>Pyramimonadales</taxon>
        <taxon>Pyramimonadaceae</taxon>
        <taxon>Cymbomonas</taxon>
    </lineage>
</organism>
<feature type="non-terminal residue" evidence="1">
    <location>
        <position position="416"/>
    </location>
</feature>
<evidence type="ECO:0000313" key="2">
    <source>
        <dbReference type="Proteomes" id="UP001190700"/>
    </source>
</evidence>
<evidence type="ECO:0000313" key="1">
    <source>
        <dbReference type="EMBL" id="KAK3254372.1"/>
    </source>
</evidence>
<dbReference type="EMBL" id="LGRX02023677">
    <property type="protein sequence ID" value="KAK3254372.1"/>
    <property type="molecule type" value="Genomic_DNA"/>
</dbReference>
<dbReference type="SMART" id="SM00612">
    <property type="entry name" value="Kelch"/>
    <property type="match status" value="4"/>
</dbReference>
<dbReference type="PANTHER" id="PTHR45632">
    <property type="entry name" value="LD33804P"/>
    <property type="match status" value="1"/>
</dbReference>
<dbReference type="SUPFAM" id="SSF117281">
    <property type="entry name" value="Kelch motif"/>
    <property type="match status" value="1"/>
</dbReference>
<keyword evidence="2" id="KW-1185">Reference proteome</keyword>
<protein>
    <submittedName>
        <fullName evidence="1">Uncharacterized protein</fullName>
    </submittedName>
</protein>
<dbReference type="Gene3D" id="2.120.10.80">
    <property type="entry name" value="Kelch-type beta propeller"/>
    <property type="match status" value="2"/>
</dbReference>
<sequence>MQEWETVPSMLTKRQECAAVVQGQHVYAIGGYGGSGALETVERLDTATDQWEAVASMRTKRGGCAAVVQGQHVYAIGGYGGSDSLDTVERLDTATDQWEAVASMRTKRFGCAALMQGQYVYVLGGHGGSGLLETVERLNTATWETVPSMHNKRFGFAAHRGQHVYAIGGYDGSRNLETVERLDTATGQWEAVASMCTKRNRCAAVVQGQHVYVLGGSSDLSPRNGQLDTVERSRLITAGEDVGGSTPSVVSLAELDELYHQLRSLRLSAAPRQRLPADAAHLLEQLQRREEQAPLLEGASLPLDSALLEGGTLRAMQDTWRAAQRAVRDVAAGECNLQQECPSAALQEAARERDVVRQEYTCALQAALQQWATQLPEDTIAERTTWLQEQVDSWRGVMGPMGEASGGHASSGAAAP</sequence>
<name>A0AAE0CG00_9CHLO</name>
<gene>
    <name evidence="1" type="ORF">CYMTET_36411</name>
</gene>
<dbReference type="Pfam" id="PF24681">
    <property type="entry name" value="Kelch_KLHDC2_KLHL20_DRC7"/>
    <property type="match status" value="1"/>
</dbReference>
<accession>A0AAE0CG00</accession>
<reference evidence="1 2" key="1">
    <citation type="journal article" date="2015" name="Genome Biol. Evol.">
        <title>Comparative Genomics of a Bacterivorous Green Alga Reveals Evolutionary Causalities and Consequences of Phago-Mixotrophic Mode of Nutrition.</title>
        <authorList>
            <person name="Burns J.A."/>
            <person name="Paasch A."/>
            <person name="Narechania A."/>
            <person name="Kim E."/>
        </authorList>
    </citation>
    <scope>NUCLEOTIDE SEQUENCE [LARGE SCALE GENOMIC DNA]</scope>
    <source>
        <strain evidence="1 2">PLY_AMNH</strain>
    </source>
</reference>
<dbReference type="InterPro" id="IPR006652">
    <property type="entry name" value="Kelch_1"/>
</dbReference>
<dbReference type="InterPro" id="IPR015915">
    <property type="entry name" value="Kelch-typ_b-propeller"/>
</dbReference>
<dbReference type="PANTHER" id="PTHR45632:SF13">
    <property type="entry name" value="KELCH-LIKE PROTEIN 26"/>
    <property type="match status" value="1"/>
</dbReference>